<evidence type="ECO:0000313" key="14">
    <source>
        <dbReference type="Proteomes" id="UP001064489"/>
    </source>
</evidence>
<protein>
    <recommendedName>
        <fullName evidence="15">Cytochrome P450</fullName>
    </recommendedName>
</protein>
<evidence type="ECO:0000256" key="9">
    <source>
        <dbReference type="ARBA" id="ARBA00023004"/>
    </source>
</evidence>
<dbReference type="InterPro" id="IPR002401">
    <property type="entry name" value="Cyt_P450_E_grp-I"/>
</dbReference>
<evidence type="ECO:0000256" key="12">
    <source>
        <dbReference type="PIRSR" id="PIRSR602401-1"/>
    </source>
</evidence>
<evidence type="ECO:0000256" key="10">
    <source>
        <dbReference type="ARBA" id="ARBA00023033"/>
    </source>
</evidence>
<dbReference type="PRINTS" id="PR00385">
    <property type="entry name" value="P450"/>
</dbReference>
<dbReference type="GO" id="GO:0016020">
    <property type="term" value="C:membrane"/>
    <property type="evidence" value="ECO:0007669"/>
    <property type="project" value="UniProtKB-SubCell"/>
</dbReference>
<dbReference type="PANTHER" id="PTHR24296">
    <property type="entry name" value="CYTOCHROME P450"/>
    <property type="match status" value="1"/>
</dbReference>
<evidence type="ECO:0000256" key="1">
    <source>
        <dbReference type="ARBA" id="ARBA00001971"/>
    </source>
</evidence>
<dbReference type="FunFam" id="1.10.630.10:FF:000044">
    <property type="entry name" value="Cytochrome P450"/>
    <property type="match status" value="1"/>
</dbReference>
<dbReference type="AlphaFoldDB" id="A0AAD5IGT1"/>
<sequence>MNYTLLHPPISNLRSPITHPWTAAHPSSRSNGVWKLRKLKICDEELMGVWRLRKLKMILSEREKSEKKPGFKHYPLVGVLPGFIKNRHRILEWTTEAVKACPTNSAVFQRPGRVHGVFTANPSNVEYILKTNFENYPKGVRFLSVLEDFLGQGIFNSDGELWKVQRKTASYEFNTKSLRNFVIENVSSEISARLVPTLTKAAETEQVLDLQDVLERFAFDNICKVAFNVDPGCLEGDGTAGSEFMRAFEDAATLSAGRFRYVIANLWRIKKYFNIGSERKLKKSIQVVHDFANHIIRSRMEAKVEKLDDDLLSRFIGNSDNSPEFLRDIIISFILAGRDTTSSALSWFFWLLSSRPDVERNILKELETIRKQNGKNIGDTYSFDELREMHYLQAAISESMRLYPPVPIDTKNCLNDDILPDGTFIGKGWFITYHVYAMGRMEAIWGENCNKFVPERWLENGIYRQENQFRYPVFQAGPRICLGKDMAYNQMKSIAASVIERFVMDVQDKDTCPKYVASLTIRMKDGLPVKVKVRCVD</sequence>
<comment type="cofactor">
    <cofactor evidence="1 12">
        <name>heme</name>
        <dbReference type="ChEBI" id="CHEBI:30413"/>
    </cofactor>
</comment>
<reference evidence="13" key="2">
    <citation type="submission" date="2023-02" db="EMBL/GenBank/DDBJ databases">
        <authorList>
            <person name="Swenson N.G."/>
            <person name="Wegrzyn J.L."/>
            <person name="Mcevoy S.L."/>
        </authorList>
    </citation>
    <scope>NUCLEOTIDE SEQUENCE</scope>
    <source>
        <strain evidence="13">91603</strain>
        <tissue evidence="13">Leaf</tissue>
    </source>
</reference>
<dbReference type="InterPro" id="IPR001128">
    <property type="entry name" value="Cyt_P450"/>
</dbReference>
<reference evidence="13" key="1">
    <citation type="journal article" date="2022" name="Plant J.">
        <title>Strategies of tolerance reflected in two North American maple genomes.</title>
        <authorList>
            <person name="McEvoy S.L."/>
            <person name="Sezen U.U."/>
            <person name="Trouern-Trend A."/>
            <person name="McMahon S.M."/>
            <person name="Schaberg P.G."/>
            <person name="Yang J."/>
            <person name="Wegrzyn J.L."/>
            <person name="Swenson N.G."/>
        </authorList>
    </citation>
    <scope>NUCLEOTIDE SEQUENCE</scope>
    <source>
        <strain evidence="13">91603</strain>
    </source>
</reference>
<evidence type="ECO:0000256" key="8">
    <source>
        <dbReference type="ARBA" id="ARBA00023002"/>
    </source>
</evidence>
<evidence type="ECO:0000313" key="13">
    <source>
        <dbReference type="EMBL" id="KAI9162048.1"/>
    </source>
</evidence>
<evidence type="ECO:0000256" key="3">
    <source>
        <dbReference type="ARBA" id="ARBA00010617"/>
    </source>
</evidence>
<keyword evidence="8" id="KW-0560">Oxidoreductase</keyword>
<dbReference type="EMBL" id="JAJSOW010000106">
    <property type="protein sequence ID" value="KAI9162048.1"/>
    <property type="molecule type" value="Genomic_DNA"/>
</dbReference>
<evidence type="ECO:0000256" key="4">
    <source>
        <dbReference type="ARBA" id="ARBA00022617"/>
    </source>
</evidence>
<feature type="binding site" description="axial binding residue" evidence="12">
    <location>
        <position position="481"/>
    </location>
    <ligand>
        <name>heme</name>
        <dbReference type="ChEBI" id="CHEBI:30413"/>
    </ligand>
    <ligandPart>
        <name>Fe</name>
        <dbReference type="ChEBI" id="CHEBI:18248"/>
    </ligandPart>
</feature>
<comment type="caution">
    <text evidence="13">The sequence shown here is derived from an EMBL/GenBank/DDBJ whole genome shotgun (WGS) entry which is preliminary data.</text>
</comment>
<gene>
    <name evidence="13" type="ORF">LWI28_023272</name>
</gene>
<keyword evidence="11" id="KW-0472">Membrane</keyword>
<keyword evidence="5" id="KW-0812">Transmembrane</keyword>
<dbReference type="GO" id="GO:0020037">
    <property type="term" value="F:heme binding"/>
    <property type="evidence" value="ECO:0007669"/>
    <property type="project" value="InterPro"/>
</dbReference>
<keyword evidence="7" id="KW-1133">Transmembrane helix</keyword>
<dbReference type="CDD" id="cd11064">
    <property type="entry name" value="CYP86A"/>
    <property type="match status" value="1"/>
</dbReference>
<dbReference type="Proteomes" id="UP001064489">
    <property type="component" value="Chromosome 2"/>
</dbReference>
<evidence type="ECO:0000256" key="5">
    <source>
        <dbReference type="ARBA" id="ARBA00022692"/>
    </source>
</evidence>
<dbReference type="PRINTS" id="PR00463">
    <property type="entry name" value="EP450I"/>
</dbReference>
<dbReference type="GO" id="GO:0004497">
    <property type="term" value="F:monooxygenase activity"/>
    <property type="evidence" value="ECO:0007669"/>
    <property type="project" value="UniProtKB-KW"/>
</dbReference>
<keyword evidence="10" id="KW-0503">Monooxygenase</keyword>
<dbReference type="SUPFAM" id="SSF48264">
    <property type="entry name" value="Cytochrome P450"/>
    <property type="match status" value="1"/>
</dbReference>
<name>A0AAD5IGT1_ACENE</name>
<dbReference type="InterPro" id="IPR036396">
    <property type="entry name" value="Cyt_P450_sf"/>
</dbReference>
<comment type="similarity">
    <text evidence="3">Belongs to the cytochrome P450 family.</text>
</comment>
<proteinExistence type="inferred from homology"/>
<keyword evidence="9 12" id="KW-0408">Iron</keyword>
<evidence type="ECO:0008006" key="15">
    <source>
        <dbReference type="Google" id="ProtNLM"/>
    </source>
</evidence>
<keyword evidence="14" id="KW-1185">Reference proteome</keyword>
<comment type="subcellular location">
    <subcellularLocation>
        <location evidence="2">Membrane</location>
        <topology evidence="2">Single-pass membrane protein</topology>
    </subcellularLocation>
</comment>
<evidence type="ECO:0000256" key="7">
    <source>
        <dbReference type="ARBA" id="ARBA00022989"/>
    </source>
</evidence>
<accession>A0AAD5IGT1</accession>
<evidence type="ECO:0000256" key="6">
    <source>
        <dbReference type="ARBA" id="ARBA00022723"/>
    </source>
</evidence>
<organism evidence="13 14">
    <name type="scientific">Acer negundo</name>
    <name type="common">Box elder</name>
    <dbReference type="NCBI Taxonomy" id="4023"/>
    <lineage>
        <taxon>Eukaryota</taxon>
        <taxon>Viridiplantae</taxon>
        <taxon>Streptophyta</taxon>
        <taxon>Embryophyta</taxon>
        <taxon>Tracheophyta</taxon>
        <taxon>Spermatophyta</taxon>
        <taxon>Magnoliopsida</taxon>
        <taxon>eudicotyledons</taxon>
        <taxon>Gunneridae</taxon>
        <taxon>Pentapetalae</taxon>
        <taxon>rosids</taxon>
        <taxon>malvids</taxon>
        <taxon>Sapindales</taxon>
        <taxon>Sapindaceae</taxon>
        <taxon>Hippocastanoideae</taxon>
        <taxon>Acereae</taxon>
        <taxon>Acer</taxon>
    </lineage>
</organism>
<dbReference type="GO" id="GO:0016705">
    <property type="term" value="F:oxidoreductase activity, acting on paired donors, with incorporation or reduction of molecular oxygen"/>
    <property type="evidence" value="ECO:0007669"/>
    <property type="project" value="InterPro"/>
</dbReference>
<dbReference type="Gene3D" id="1.10.630.10">
    <property type="entry name" value="Cytochrome P450"/>
    <property type="match status" value="1"/>
</dbReference>
<dbReference type="Pfam" id="PF00067">
    <property type="entry name" value="p450"/>
    <property type="match status" value="1"/>
</dbReference>
<evidence type="ECO:0000256" key="11">
    <source>
        <dbReference type="ARBA" id="ARBA00023136"/>
    </source>
</evidence>
<evidence type="ECO:0000256" key="2">
    <source>
        <dbReference type="ARBA" id="ARBA00004167"/>
    </source>
</evidence>
<dbReference type="GO" id="GO:0005506">
    <property type="term" value="F:iron ion binding"/>
    <property type="evidence" value="ECO:0007669"/>
    <property type="project" value="InterPro"/>
</dbReference>
<keyword evidence="4 12" id="KW-0349">Heme</keyword>
<keyword evidence="6 12" id="KW-0479">Metal-binding</keyword>